<dbReference type="PROSITE" id="PS51476">
    <property type="entry name" value="PROTEASOME_BETA_2"/>
    <property type="match status" value="1"/>
</dbReference>
<dbReference type="PANTHER" id="PTHR32194">
    <property type="entry name" value="METALLOPROTEASE TLDD"/>
    <property type="match status" value="1"/>
</dbReference>
<keyword evidence="7" id="KW-0479">Metal-binding</keyword>
<evidence type="ECO:0000256" key="1">
    <source>
        <dbReference type="ARBA" id="ARBA00004496"/>
    </source>
</evidence>
<evidence type="ECO:0000313" key="11">
    <source>
        <dbReference type="Proteomes" id="UP000289537"/>
    </source>
</evidence>
<keyword evidence="3" id="KW-0963">Cytoplasm</keyword>
<keyword evidence="11" id="KW-1185">Reference proteome</keyword>
<evidence type="ECO:0000256" key="4">
    <source>
        <dbReference type="ARBA" id="ARBA00022533"/>
    </source>
</evidence>
<keyword evidence="6" id="KW-0888">Threonine protease</keyword>
<dbReference type="InterPro" id="IPR023333">
    <property type="entry name" value="Proteasome_suB-type"/>
</dbReference>
<proteinExistence type="inferred from homology"/>
<dbReference type="InterPro" id="IPR022281">
    <property type="entry name" value="ATP-dep_Prtase_HsIV_su"/>
</dbReference>
<accession>A0A2Z5T8W2</accession>
<reference evidence="10 11" key="1">
    <citation type="journal article" date="2017" name="Proc. Natl. Acad. Sci. U.S.A.">
        <title>Small genome symbiont underlies cuticle hardness in beetles.</title>
        <authorList>
            <person name="Anbutsu H."/>
            <person name="Moriyama M."/>
            <person name="Nikoh N."/>
            <person name="Hosokawa T."/>
            <person name="Futahashi R."/>
            <person name="Tanahashi M."/>
            <person name="Meng X.Y."/>
            <person name="Kuriwada T."/>
            <person name="Mori N."/>
            <person name="Oshima K."/>
            <person name="Hattori M."/>
            <person name="Fujie M."/>
            <person name="Satoh N."/>
            <person name="Maeda T."/>
            <person name="Shigenobu S."/>
            <person name="Koga R."/>
            <person name="Fukatsu T."/>
        </authorList>
    </citation>
    <scope>NUCLEOTIDE SEQUENCE [LARGE SCALE GENOMIC DNA]</scope>
    <source>
        <strain evidence="10">NARRFE1</strain>
    </source>
</reference>
<dbReference type="Pfam" id="PF00227">
    <property type="entry name" value="Proteasome"/>
    <property type="match status" value="1"/>
</dbReference>
<name>A0A2Z5T8W2_9GAMM</name>
<dbReference type="Gene3D" id="3.60.20.10">
    <property type="entry name" value="Glutamine Phosphoribosylpyrophosphate, subunit 1, domain 1"/>
    <property type="match status" value="1"/>
</dbReference>
<organism evidence="10 11">
    <name type="scientific">endosymbiont of Rhynchophorus ferrugineus</name>
    <dbReference type="NCBI Taxonomy" id="1972133"/>
    <lineage>
        <taxon>Bacteria</taxon>
        <taxon>Pseudomonadati</taxon>
        <taxon>Pseudomonadota</taxon>
        <taxon>Gammaproteobacteria</taxon>
        <taxon>Candidatus Nardonella</taxon>
    </lineage>
</organism>
<evidence type="ECO:0000313" key="10">
    <source>
        <dbReference type="EMBL" id="BBA85036.1"/>
    </source>
</evidence>
<comment type="similarity">
    <text evidence="2">Belongs to the peptidase T1B family. HslV subfamily.</text>
</comment>
<dbReference type="Proteomes" id="UP000289537">
    <property type="component" value="Chromosome"/>
</dbReference>
<dbReference type="GO" id="GO:0005839">
    <property type="term" value="C:proteasome core complex"/>
    <property type="evidence" value="ECO:0007669"/>
    <property type="project" value="InterPro"/>
</dbReference>
<dbReference type="SUPFAM" id="SSF56235">
    <property type="entry name" value="N-terminal nucleophile aminohydrolases (Ntn hydrolases)"/>
    <property type="match status" value="1"/>
</dbReference>
<dbReference type="InterPro" id="IPR001353">
    <property type="entry name" value="Proteasome_sua/b"/>
</dbReference>
<evidence type="ECO:0000256" key="9">
    <source>
        <dbReference type="ARBA" id="ARBA00023053"/>
    </source>
</evidence>
<protein>
    <submittedName>
        <fullName evidence="10">ATP-dependent protease subunit HslV</fullName>
    </submittedName>
</protein>
<dbReference type="NCBIfam" id="NF003964">
    <property type="entry name" value="PRK05456.1"/>
    <property type="match status" value="1"/>
</dbReference>
<dbReference type="GO" id="GO:0051603">
    <property type="term" value="P:proteolysis involved in protein catabolic process"/>
    <property type="evidence" value="ECO:0007669"/>
    <property type="project" value="InterPro"/>
</dbReference>
<sequence length="174" mass="19369">MTTILSIRDNKSVVIGGDGQATLGNNIIKDNVIKIKKIYNNKILSGFSGSTSDSFTLLEILEKKIDFYQGNLLKSALELSKDWRTDKFLRRLETMLIVVNKNISLLITGNGDVMQFDDNIIAIGSGGMYARSSAKALVENTKLPIKDIVNKSLKIASEICIYTNNNFIIEELIY</sequence>
<evidence type="ECO:0000256" key="6">
    <source>
        <dbReference type="ARBA" id="ARBA00022698"/>
    </source>
</evidence>
<dbReference type="KEGG" id="eor:NARRFE1_00860"/>
<comment type="subcellular location">
    <subcellularLocation>
        <location evidence="1">Cytoplasm</location>
    </subcellularLocation>
</comment>
<evidence type="ECO:0000256" key="7">
    <source>
        <dbReference type="ARBA" id="ARBA00022723"/>
    </source>
</evidence>
<dbReference type="PANTHER" id="PTHR32194:SF0">
    <property type="entry name" value="ATP-DEPENDENT PROTEASE SUBUNIT HSLV"/>
    <property type="match status" value="1"/>
</dbReference>
<keyword evidence="4" id="KW-0021">Allosteric enzyme</keyword>
<evidence type="ECO:0000256" key="8">
    <source>
        <dbReference type="ARBA" id="ARBA00022801"/>
    </source>
</evidence>
<keyword evidence="8" id="KW-0378">Hydrolase</keyword>
<dbReference type="EMBL" id="AP018161">
    <property type="protein sequence ID" value="BBA85036.1"/>
    <property type="molecule type" value="Genomic_DNA"/>
</dbReference>
<dbReference type="GO" id="GO:0046872">
    <property type="term" value="F:metal ion binding"/>
    <property type="evidence" value="ECO:0007669"/>
    <property type="project" value="UniProtKB-KW"/>
</dbReference>
<dbReference type="CDD" id="cd01913">
    <property type="entry name" value="protease_HslV"/>
    <property type="match status" value="1"/>
</dbReference>
<gene>
    <name evidence="10" type="primary">hslV</name>
    <name evidence="10" type="ORF">NARRFE1_00860</name>
</gene>
<keyword evidence="5 10" id="KW-0645">Protease</keyword>
<dbReference type="GO" id="GO:0004298">
    <property type="term" value="F:threonine-type endopeptidase activity"/>
    <property type="evidence" value="ECO:0007669"/>
    <property type="project" value="UniProtKB-KW"/>
</dbReference>
<dbReference type="OrthoDB" id="9804884at2"/>
<keyword evidence="9" id="KW-0915">Sodium</keyword>
<dbReference type="AlphaFoldDB" id="A0A2Z5T8W2"/>
<dbReference type="InterPro" id="IPR029055">
    <property type="entry name" value="Ntn_hydrolases_N"/>
</dbReference>
<evidence type="ECO:0000256" key="3">
    <source>
        <dbReference type="ARBA" id="ARBA00022490"/>
    </source>
</evidence>
<dbReference type="RefSeq" id="WP_148708386.1">
    <property type="nucleotide sequence ID" value="NZ_AP018161.1"/>
</dbReference>
<dbReference type="NCBIfam" id="TIGR03692">
    <property type="entry name" value="ATP_dep_HslV"/>
    <property type="match status" value="1"/>
</dbReference>
<evidence type="ECO:0000256" key="2">
    <source>
        <dbReference type="ARBA" id="ARBA00006053"/>
    </source>
</evidence>
<dbReference type="GO" id="GO:0009376">
    <property type="term" value="C:HslUV protease complex"/>
    <property type="evidence" value="ECO:0007669"/>
    <property type="project" value="InterPro"/>
</dbReference>
<evidence type="ECO:0000256" key="5">
    <source>
        <dbReference type="ARBA" id="ARBA00022670"/>
    </source>
</evidence>